<feature type="compositionally biased region" description="Basic and acidic residues" evidence="1">
    <location>
        <begin position="224"/>
        <end position="233"/>
    </location>
</feature>
<evidence type="ECO:0000313" key="3">
    <source>
        <dbReference type="EMBL" id="QPH16302.1"/>
    </source>
</evidence>
<dbReference type="SUPFAM" id="SSF68906">
    <property type="entry name" value="SAP domain"/>
    <property type="match status" value="1"/>
</dbReference>
<evidence type="ECO:0000259" key="2">
    <source>
        <dbReference type="PROSITE" id="PS50800"/>
    </source>
</evidence>
<dbReference type="Gene3D" id="1.10.720.30">
    <property type="entry name" value="SAP domain"/>
    <property type="match status" value="1"/>
</dbReference>
<organism evidence="3 4">
    <name type="scientific">Epichloe festucae (strain Fl1)</name>
    <dbReference type="NCBI Taxonomy" id="877507"/>
    <lineage>
        <taxon>Eukaryota</taxon>
        <taxon>Fungi</taxon>
        <taxon>Dikarya</taxon>
        <taxon>Ascomycota</taxon>
        <taxon>Pezizomycotina</taxon>
        <taxon>Sordariomycetes</taxon>
        <taxon>Hypocreomycetidae</taxon>
        <taxon>Hypocreales</taxon>
        <taxon>Clavicipitaceae</taxon>
        <taxon>Epichloe</taxon>
    </lineage>
</organism>
<feature type="compositionally biased region" description="Low complexity" evidence="1">
    <location>
        <begin position="150"/>
        <end position="170"/>
    </location>
</feature>
<dbReference type="Pfam" id="PF02037">
    <property type="entry name" value="SAP"/>
    <property type="match status" value="1"/>
</dbReference>
<dbReference type="CDD" id="cd12432">
    <property type="entry name" value="RRM_ACINU"/>
    <property type="match status" value="1"/>
</dbReference>
<evidence type="ECO:0000256" key="1">
    <source>
        <dbReference type="SAM" id="MobiDB-lite"/>
    </source>
</evidence>
<feature type="compositionally biased region" description="Basic and acidic residues" evidence="1">
    <location>
        <begin position="31"/>
        <end position="49"/>
    </location>
</feature>
<feature type="compositionally biased region" description="Pro residues" evidence="1">
    <location>
        <begin position="423"/>
        <end position="448"/>
    </location>
</feature>
<accession>A0A7U3Q278</accession>
<feature type="region of interest" description="Disordered" evidence="1">
    <location>
        <begin position="18"/>
        <end position="234"/>
    </location>
</feature>
<dbReference type="SMART" id="SM00513">
    <property type="entry name" value="SAP"/>
    <property type="match status" value="1"/>
</dbReference>
<feature type="region of interest" description="Disordered" evidence="1">
    <location>
        <begin position="337"/>
        <end position="359"/>
    </location>
</feature>
<feature type="compositionally biased region" description="Basic and acidic residues" evidence="1">
    <location>
        <begin position="203"/>
        <end position="213"/>
    </location>
</feature>
<feature type="compositionally biased region" description="Acidic residues" evidence="1">
    <location>
        <begin position="70"/>
        <end position="84"/>
    </location>
</feature>
<feature type="region of interest" description="Disordered" evidence="1">
    <location>
        <begin position="371"/>
        <end position="452"/>
    </location>
</feature>
<dbReference type="PANTHER" id="PTHR47031:SF3">
    <property type="entry name" value="SAP DOMAIN-CONTAINING PROTEIN"/>
    <property type="match status" value="1"/>
</dbReference>
<feature type="compositionally biased region" description="Gly residues" evidence="1">
    <location>
        <begin position="525"/>
        <end position="563"/>
    </location>
</feature>
<dbReference type="InterPro" id="IPR003034">
    <property type="entry name" value="SAP_dom"/>
</dbReference>
<name>A0A7U3Q278_EPIFF</name>
<gene>
    <name evidence="3" type="ORF">C2857_000914</name>
</gene>
<feature type="compositionally biased region" description="Acidic residues" evidence="1">
    <location>
        <begin position="123"/>
        <end position="142"/>
    </location>
</feature>
<dbReference type="InterPro" id="IPR036361">
    <property type="entry name" value="SAP_dom_sf"/>
</dbReference>
<dbReference type="EMBL" id="CP031390">
    <property type="protein sequence ID" value="QPH16302.1"/>
    <property type="molecule type" value="Genomic_DNA"/>
</dbReference>
<feature type="region of interest" description="Disordered" evidence="1">
    <location>
        <begin position="515"/>
        <end position="581"/>
    </location>
</feature>
<protein>
    <recommendedName>
        <fullName evidence="2">SAP domain-containing protein</fullName>
    </recommendedName>
</protein>
<dbReference type="OrthoDB" id="5348404at2759"/>
<dbReference type="PROSITE" id="PS50800">
    <property type="entry name" value="SAP"/>
    <property type="match status" value="1"/>
</dbReference>
<evidence type="ECO:0000313" key="4">
    <source>
        <dbReference type="Proteomes" id="UP000594364"/>
    </source>
</evidence>
<sequence length="581" mass="62283">MAGEWAKLKVVDLKAELKRRGLPQAGLKTELVARLEESDATKQAEPRADETDETDAPAREDVSRTVSNGDDVDEVQEQEQEQEQVPEQRDVADGMSPAEQEAGPVPVGLEQQEQKKKKHEPEPEPEPEPESEQPEPEQPESELEPRPTADEAPAPTTTSTTSTTTAPDVTMENSGSPPGPQSHDAEAQKRKRRSASPVPEEQDATRKRARAECLPETDTDTDTVMDHDRHVEPSTHPATSALYINNLMRPLRPADLRAHIVALAAPPGTRPADESVAKFHLDVIRTHAFVDLCSVSAASRVRQRLHGRVWPNESNRKALHIDFIPPDKMDAWIDAEDASSGRRPSTRWEVAYAPSPDGSTVRADLVSTSLLSSSSSSSSRPPAAAAAAPAAPSSRLPTDGVNSAPLGPRGSYYAAADTGAAPPTGPRGPRRPPPPPPPPPPHAIPMPPSEQLRHTHARPVISYTLAAKDLVDERISSMRSYYVRDTRHLGREINRYSFEDGGSFVDRGREIFEGIRPPHRERGGGHAGGGRGGGRGRRGGGGGSGRGRGVAVAGGGGGGGGGFRPRNDRYIPRGIPGGGAW</sequence>
<keyword evidence="4" id="KW-1185">Reference proteome</keyword>
<dbReference type="InterPro" id="IPR034257">
    <property type="entry name" value="Acinus_RRM"/>
</dbReference>
<dbReference type="AlphaFoldDB" id="A0A7U3Q278"/>
<feature type="compositionally biased region" description="Low complexity" evidence="1">
    <location>
        <begin position="371"/>
        <end position="397"/>
    </location>
</feature>
<feature type="domain" description="SAP" evidence="2">
    <location>
        <begin position="5"/>
        <end position="39"/>
    </location>
</feature>
<feature type="compositionally biased region" description="Basic and acidic residues" evidence="1">
    <location>
        <begin position="515"/>
        <end position="524"/>
    </location>
</feature>
<dbReference type="PANTHER" id="PTHR47031">
    <property type="entry name" value="SAP DNA-BINDING DOMAIN-CONTAINING PROTEIN"/>
    <property type="match status" value="1"/>
</dbReference>
<dbReference type="Proteomes" id="UP000594364">
    <property type="component" value="Chromosome 6"/>
</dbReference>
<reference evidence="3 4" key="1">
    <citation type="journal article" date="2018" name="PLoS Genet.">
        <title>Repeat elements organise 3D genome structure and mediate transcription in the filamentous fungus Epichloe festucae.</title>
        <authorList>
            <person name="Winter D.J."/>
            <person name="Ganley A.R.D."/>
            <person name="Young C.A."/>
            <person name="Liachko I."/>
            <person name="Schardl C.L."/>
            <person name="Dupont P.Y."/>
            <person name="Berry D."/>
            <person name="Ram A."/>
            <person name="Scott B."/>
            <person name="Cox M.P."/>
        </authorList>
    </citation>
    <scope>NUCLEOTIDE SEQUENCE [LARGE SCALE GENOMIC DNA]</scope>
    <source>
        <strain evidence="3 4">Fl1</strain>
    </source>
</reference>
<proteinExistence type="predicted"/>